<protein>
    <recommendedName>
        <fullName evidence="2">non-specific serine/threonine protein kinase</fullName>
        <ecNumber evidence="2">2.7.11.1</ecNumber>
    </recommendedName>
</protein>
<evidence type="ECO:0000313" key="14">
    <source>
        <dbReference type="EMBL" id="CAD8653579.1"/>
    </source>
</evidence>
<evidence type="ECO:0000259" key="13">
    <source>
        <dbReference type="PROSITE" id="PS50011"/>
    </source>
</evidence>
<dbReference type="InterPro" id="IPR016187">
    <property type="entry name" value="CTDL_fold"/>
</dbReference>
<comment type="catalytic activity">
    <reaction evidence="9">
        <text>L-seryl-[protein] + ATP = O-phospho-L-seryl-[protein] + ADP + H(+)</text>
        <dbReference type="Rhea" id="RHEA:17989"/>
        <dbReference type="Rhea" id="RHEA-COMP:9863"/>
        <dbReference type="Rhea" id="RHEA-COMP:11604"/>
        <dbReference type="ChEBI" id="CHEBI:15378"/>
        <dbReference type="ChEBI" id="CHEBI:29999"/>
        <dbReference type="ChEBI" id="CHEBI:30616"/>
        <dbReference type="ChEBI" id="CHEBI:83421"/>
        <dbReference type="ChEBI" id="CHEBI:456216"/>
        <dbReference type="EC" id="2.7.11.1"/>
    </reaction>
</comment>
<accession>A0A7S0MZ98</accession>
<evidence type="ECO:0000256" key="11">
    <source>
        <dbReference type="SAM" id="MobiDB-lite"/>
    </source>
</evidence>
<dbReference type="CDD" id="cd00037">
    <property type="entry name" value="CLECT"/>
    <property type="match status" value="1"/>
</dbReference>
<evidence type="ECO:0000256" key="2">
    <source>
        <dbReference type="ARBA" id="ARBA00012513"/>
    </source>
</evidence>
<evidence type="ECO:0000256" key="10">
    <source>
        <dbReference type="PROSITE-ProRule" id="PRU10141"/>
    </source>
</evidence>
<dbReference type="PROSITE" id="PS00108">
    <property type="entry name" value="PROTEIN_KINASE_ST"/>
    <property type="match status" value="1"/>
</dbReference>
<dbReference type="Gene3D" id="3.10.100.10">
    <property type="entry name" value="Mannose-Binding Protein A, subunit A"/>
    <property type="match status" value="1"/>
</dbReference>
<evidence type="ECO:0000256" key="8">
    <source>
        <dbReference type="ARBA" id="ARBA00047899"/>
    </source>
</evidence>
<dbReference type="PROSITE" id="PS00107">
    <property type="entry name" value="PROTEIN_KINASE_ATP"/>
    <property type="match status" value="1"/>
</dbReference>
<dbReference type="Gene3D" id="1.10.510.10">
    <property type="entry name" value="Transferase(Phosphotransferase) domain 1"/>
    <property type="match status" value="1"/>
</dbReference>
<evidence type="ECO:0000256" key="3">
    <source>
        <dbReference type="ARBA" id="ARBA00022527"/>
    </source>
</evidence>
<dbReference type="InterPro" id="IPR008271">
    <property type="entry name" value="Ser/Thr_kinase_AS"/>
</dbReference>
<dbReference type="SMART" id="SM00220">
    <property type="entry name" value="S_TKc"/>
    <property type="match status" value="1"/>
</dbReference>
<dbReference type="SUPFAM" id="SSF56112">
    <property type="entry name" value="Protein kinase-like (PK-like)"/>
    <property type="match status" value="1"/>
</dbReference>
<dbReference type="EMBL" id="HBFA01005911">
    <property type="protein sequence ID" value="CAD8653579.1"/>
    <property type="molecule type" value="Transcribed_RNA"/>
</dbReference>
<dbReference type="PANTHER" id="PTHR43671:SF98">
    <property type="entry name" value="SERINE_THREONINE-PROTEIN KINASE NEK11"/>
    <property type="match status" value="1"/>
</dbReference>
<dbReference type="PANTHER" id="PTHR43671">
    <property type="entry name" value="SERINE/THREONINE-PROTEIN KINASE NEK"/>
    <property type="match status" value="1"/>
</dbReference>
<dbReference type="InterPro" id="IPR016186">
    <property type="entry name" value="C-type_lectin-like/link_sf"/>
</dbReference>
<evidence type="ECO:0000256" key="7">
    <source>
        <dbReference type="ARBA" id="ARBA00022840"/>
    </source>
</evidence>
<name>A0A7S0MZ98_9CHLO</name>
<dbReference type="InterPro" id="IPR017441">
    <property type="entry name" value="Protein_kinase_ATP_BS"/>
</dbReference>
<dbReference type="GO" id="GO:0004674">
    <property type="term" value="F:protein serine/threonine kinase activity"/>
    <property type="evidence" value="ECO:0007669"/>
    <property type="project" value="UniProtKB-KW"/>
</dbReference>
<keyword evidence="4" id="KW-0808">Transferase</keyword>
<dbReference type="CDD" id="cd14014">
    <property type="entry name" value="STKc_PknB_like"/>
    <property type="match status" value="1"/>
</dbReference>
<reference evidence="14" key="1">
    <citation type="submission" date="2021-01" db="EMBL/GenBank/DDBJ databases">
        <authorList>
            <person name="Corre E."/>
            <person name="Pelletier E."/>
            <person name="Niang G."/>
            <person name="Scheremetjew M."/>
            <person name="Finn R."/>
            <person name="Kale V."/>
            <person name="Holt S."/>
            <person name="Cochrane G."/>
            <person name="Meng A."/>
            <person name="Brown T."/>
            <person name="Cohen L."/>
        </authorList>
    </citation>
    <scope>NUCLEOTIDE SEQUENCE</scope>
    <source>
        <strain evidence="14">CCMP722</strain>
    </source>
</reference>
<feature type="chain" id="PRO_5031093707" description="non-specific serine/threonine protein kinase" evidence="12">
    <location>
        <begin position="22"/>
        <end position="1008"/>
    </location>
</feature>
<keyword evidence="7 10" id="KW-0067">ATP-binding</keyword>
<evidence type="ECO:0000256" key="4">
    <source>
        <dbReference type="ARBA" id="ARBA00022679"/>
    </source>
</evidence>
<organism evidence="14">
    <name type="scientific">Pyramimonas obovata</name>
    <dbReference type="NCBI Taxonomy" id="1411642"/>
    <lineage>
        <taxon>Eukaryota</taxon>
        <taxon>Viridiplantae</taxon>
        <taxon>Chlorophyta</taxon>
        <taxon>Pyramimonadophyceae</taxon>
        <taxon>Pyramimonadales</taxon>
        <taxon>Pyramimonadaceae</taxon>
        <taxon>Pyramimonas</taxon>
        <taxon>Pyramimonas incertae sedis</taxon>
    </lineage>
</organism>
<feature type="compositionally biased region" description="Polar residues" evidence="11">
    <location>
        <begin position="588"/>
        <end position="600"/>
    </location>
</feature>
<dbReference type="AlphaFoldDB" id="A0A7S0MZ98"/>
<dbReference type="InterPro" id="IPR000719">
    <property type="entry name" value="Prot_kinase_dom"/>
</dbReference>
<feature type="domain" description="Protein kinase" evidence="13">
    <location>
        <begin position="698"/>
        <end position="954"/>
    </location>
</feature>
<feature type="compositionally biased region" description="Basic and acidic residues" evidence="11">
    <location>
        <begin position="982"/>
        <end position="1000"/>
    </location>
</feature>
<feature type="region of interest" description="Disordered" evidence="11">
    <location>
        <begin position="578"/>
        <end position="603"/>
    </location>
</feature>
<evidence type="ECO:0000256" key="1">
    <source>
        <dbReference type="ARBA" id="ARBA00010886"/>
    </source>
</evidence>
<dbReference type="SUPFAM" id="SSF56436">
    <property type="entry name" value="C-type lectin-like"/>
    <property type="match status" value="1"/>
</dbReference>
<dbReference type="InterPro" id="IPR050660">
    <property type="entry name" value="NEK_Ser/Thr_kinase"/>
</dbReference>
<keyword evidence="3" id="KW-0723">Serine/threonine-protein kinase</keyword>
<gene>
    <name evidence="14" type="ORF">POBO1169_LOCUS3044</name>
</gene>
<dbReference type="EC" id="2.7.11.1" evidence="2"/>
<dbReference type="InterPro" id="IPR011009">
    <property type="entry name" value="Kinase-like_dom_sf"/>
</dbReference>
<evidence type="ECO:0000256" key="5">
    <source>
        <dbReference type="ARBA" id="ARBA00022741"/>
    </source>
</evidence>
<evidence type="ECO:0000256" key="12">
    <source>
        <dbReference type="SAM" id="SignalP"/>
    </source>
</evidence>
<feature type="binding site" evidence="10">
    <location>
        <position position="727"/>
    </location>
    <ligand>
        <name>ATP</name>
        <dbReference type="ChEBI" id="CHEBI:30616"/>
    </ligand>
</feature>
<sequence>MERSLLARLLKLLLLLKLYTAANVTESNAKCTDMLPGVNGTTVAVSDERQLAAALLDPAVACVLITTEVFRFTPEFWAPEGEFFRSKPCVRYTWPFCDDQYISREVVVAPSGPHKWTHMVFPRSGLYFTVFQFAGPGLLYLVNIVTYGTFYFDDLIDPSRVQYMMELGTSSASNTLDLSDLFDMDRRHTFGGNNDFVNGRAMMGCGESHLVAVPIMSSTMFPNSTLSPTGQIMVEEPHATVTNIVDPRLIASSGGRLPQELVPLEVASTTFRMQNVSVGCCEALPDSDAGSLFSRLCAELLEDRSSAASVSEYVLEEVDGNVLTTTTYRGFNEELSQPAAQSACEKRHGGTLASFDFSARALEVVRQVLSKGELRNHLFFRKSLWLGSTVAPSSEAVPTFSDAFFWDGQTRWGGRGDCLLLSAHSLQVQPGNCSLAHSFICMWTAHSDLPVDSPSSPSPFNSTAREGGGSALLPVHQTIALIVAGGLGLCVLLLLAVWHRRSFRASSCLRRNHRETLPGTEDPSAKQSGEHLMERATRAPDIEVIPSVLGLQTNPAPDPGVCIPVDLSKLHQRCLERPVTAAGEPNSGDRSSQGLDTSTAPAEDGQVDLCSVDDYVHHLWSTWKTRTLSLSDPWFFSLQSRREQENHLNERSSTDEAMVSSTGQGADCIGKPLAINSGNPKALLEAFRDRCYEAFPGYTVLHPVGNGSHALCLLVRQNQTGLHFVAKIPFEAHVIDTLQEAYFLTALNCPNIVRVHDILVIQDQLIVLMDYSNLGSVKAALALPQVSRERVRFATHMLYQVSLALSHLHANMIAHRDIKPENIVLNSDGIFKLIDFGVSRILVGTSTTFAGTPLFMAPEVLQGEPYTRESDVWSLAAAVCAVVRADGGDPATRAKVYPTDLPTLQRTLREMRTTVPQLLTSECGDAALCETVNAMLADQQVRLTAAEICNLPWLKDKCTEDHAAFVVMVAAAQPEASGGSSEKYRSTEVGRAEQQRRGEDAAAAGGFV</sequence>
<comment type="similarity">
    <text evidence="1">Belongs to the protein kinase superfamily. NEK Ser/Thr protein kinase family. NIMA subfamily.</text>
</comment>
<feature type="region of interest" description="Disordered" evidence="11">
    <location>
        <begin position="977"/>
        <end position="1008"/>
    </location>
</feature>
<dbReference type="PROSITE" id="PS50011">
    <property type="entry name" value="PROTEIN_KINASE_DOM"/>
    <property type="match status" value="1"/>
</dbReference>
<dbReference type="GO" id="GO:0005524">
    <property type="term" value="F:ATP binding"/>
    <property type="evidence" value="ECO:0007669"/>
    <property type="project" value="UniProtKB-UniRule"/>
</dbReference>
<keyword evidence="5 10" id="KW-0547">Nucleotide-binding</keyword>
<dbReference type="Pfam" id="PF00069">
    <property type="entry name" value="Pkinase"/>
    <property type="match status" value="1"/>
</dbReference>
<keyword evidence="12" id="KW-0732">Signal</keyword>
<evidence type="ECO:0000256" key="9">
    <source>
        <dbReference type="ARBA" id="ARBA00048679"/>
    </source>
</evidence>
<proteinExistence type="inferred from homology"/>
<keyword evidence="6" id="KW-0418">Kinase</keyword>
<comment type="catalytic activity">
    <reaction evidence="8">
        <text>L-threonyl-[protein] + ATP = O-phospho-L-threonyl-[protein] + ADP + H(+)</text>
        <dbReference type="Rhea" id="RHEA:46608"/>
        <dbReference type="Rhea" id="RHEA-COMP:11060"/>
        <dbReference type="Rhea" id="RHEA-COMP:11605"/>
        <dbReference type="ChEBI" id="CHEBI:15378"/>
        <dbReference type="ChEBI" id="CHEBI:30013"/>
        <dbReference type="ChEBI" id="CHEBI:30616"/>
        <dbReference type="ChEBI" id="CHEBI:61977"/>
        <dbReference type="ChEBI" id="CHEBI:456216"/>
        <dbReference type="EC" id="2.7.11.1"/>
    </reaction>
</comment>
<feature type="signal peptide" evidence="12">
    <location>
        <begin position="1"/>
        <end position="21"/>
    </location>
</feature>
<evidence type="ECO:0000256" key="6">
    <source>
        <dbReference type="ARBA" id="ARBA00022777"/>
    </source>
</evidence>